<gene>
    <name evidence="2" type="ORF">Sliba_77800</name>
</gene>
<dbReference type="AlphaFoldDB" id="A0A640TUI7"/>
<protein>
    <submittedName>
        <fullName evidence="2">Uncharacterized protein</fullName>
    </submittedName>
</protein>
<proteinExistence type="predicted"/>
<sequence>MATATEKLAPAGRAASSWAKRRLADFGRRTGRPAAGRAVLVVGVGAADDREGVGTGGDGDDAGPGRRGLAEAEWGFIHPPPETGEGSMAPGLRELGDPRYPTLGPDCLRHDVGLSHIVQELTRKGIDTSRVGRVGRRRWFMPCPGSAGHGSAWLLRGLRGR</sequence>
<feature type="region of interest" description="Disordered" evidence="1">
    <location>
        <begin position="48"/>
        <end position="69"/>
    </location>
</feature>
<evidence type="ECO:0000313" key="2">
    <source>
        <dbReference type="EMBL" id="GFE27327.1"/>
    </source>
</evidence>
<evidence type="ECO:0000313" key="3">
    <source>
        <dbReference type="Proteomes" id="UP000429552"/>
    </source>
</evidence>
<comment type="caution">
    <text evidence="2">The sequence shown here is derived from an EMBL/GenBank/DDBJ whole genome shotgun (WGS) entry which is preliminary data.</text>
</comment>
<dbReference type="Proteomes" id="UP000429552">
    <property type="component" value="Unassembled WGS sequence"/>
</dbReference>
<reference evidence="2 3" key="1">
    <citation type="submission" date="2019-12" db="EMBL/GenBank/DDBJ databases">
        <title>Whole genome shotgun sequence of Streptomyces libani subsp. libani NBRC 13452.</title>
        <authorList>
            <person name="Ichikawa N."/>
            <person name="Kimura A."/>
            <person name="Kitahashi Y."/>
            <person name="Komaki H."/>
            <person name="Tamura T."/>
        </authorList>
    </citation>
    <scope>NUCLEOTIDE SEQUENCE [LARGE SCALE GENOMIC DNA]</scope>
    <source>
        <strain evidence="2 3">NBRC 13452</strain>
    </source>
</reference>
<name>A0A640TUI7_STRNI</name>
<dbReference type="EMBL" id="BLIP01000003">
    <property type="protein sequence ID" value="GFE27327.1"/>
    <property type="molecule type" value="Genomic_DNA"/>
</dbReference>
<accession>A0A640TUI7</accession>
<organism evidence="2 3">
    <name type="scientific">Streptomyces nigrescens</name>
    <dbReference type="NCBI Taxonomy" id="1920"/>
    <lineage>
        <taxon>Bacteria</taxon>
        <taxon>Bacillati</taxon>
        <taxon>Actinomycetota</taxon>
        <taxon>Actinomycetes</taxon>
        <taxon>Kitasatosporales</taxon>
        <taxon>Streptomycetaceae</taxon>
        <taxon>Streptomyces</taxon>
    </lineage>
</organism>
<evidence type="ECO:0000256" key="1">
    <source>
        <dbReference type="SAM" id="MobiDB-lite"/>
    </source>
</evidence>